<dbReference type="PANTHER" id="PTHR43544:SF12">
    <property type="entry name" value="NAD(P)-BINDING ROSSMANN-FOLD SUPERFAMILY PROTEIN"/>
    <property type="match status" value="1"/>
</dbReference>
<dbReference type="PRINTS" id="PR00081">
    <property type="entry name" value="GDHRDH"/>
</dbReference>
<dbReference type="Gene3D" id="3.40.50.720">
    <property type="entry name" value="NAD(P)-binding Rossmann-like Domain"/>
    <property type="match status" value="1"/>
</dbReference>
<dbReference type="Pfam" id="PF00106">
    <property type="entry name" value="adh_short"/>
    <property type="match status" value="1"/>
</dbReference>
<dbReference type="EMBL" id="JABBGM010000001">
    <property type="protein sequence ID" value="NML92304.1"/>
    <property type="molecule type" value="Genomic_DNA"/>
</dbReference>
<dbReference type="AlphaFoldDB" id="A0A7Y0G8Y4"/>
<organism evidence="1 2">
    <name type="scientific">Novosphingobium olei</name>
    <dbReference type="NCBI Taxonomy" id="2728851"/>
    <lineage>
        <taxon>Bacteria</taxon>
        <taxon>Pseudomonadati</taxon>
        <taxon>Pseudomonadota</taxon>
        <taxon>Alphaproteobacteria</taxon>
        <taxon>Sphingomonadales</taxon>
        <taxon>Sphingomonadaceae</taxon>
        <taxon>Novosphingobium</taxon>
    </lineage>
</organism>
<evidence type="ECO:0000313" key="2">
    <source>
        <dbReference type="Proteomes" id="UP000583556"/>
    </source>
</evidence>
<reference evidence="1 2" key="1">
    <citation type="submission" date="2020-04" db="EMBL/GenBank/DDBJ databases">
        <title>Novosphingobium sp. TW-4 isolated from soil.</title>
        <authorList>
            <person name="Dahal R.H."/>
            <person name="Chaudhary D.K."/>
        </authorList>
    </citation>
    <scope>NUCLEOTIDE SEQUENCE [LARGE SCALE GENOMIC DNA]</scope>
    <source>
        <strain evidence="1 2">TW-4</strain>
    </source>
</reference>
<name>A0A7Y0G8Y4_9SPHN</name>
<dbReference type="InterPro" id="IPR036291">
    <property type="entry name" value="NAD(P)-bd_dom_sf"/>
</dbReference>
<accession>A0A7Y0G8Y4</accession>
<dbReference type="GO" id="GO:0005737">
    <property type="term" value="C:cytoplasm"/>
    <property type="evidence" value="ECO:0007669"/>
    <property type="project" value="TreeGrafter"/>
</dbReference>
<gene>
    <name evidence="1" type="ORF">HHL27_01285</name>
</gene>
<comment type="caution">
    <text evidence="1">The sequence shown here is derived from an EMBL/GenBank/DDBJ whole genome shotgun (WGS) entry which is preliminary data.</text>
</comment>
<dbReference type="PANTHER" id="PTHR43544">
    <property type="entry name" value="SHORT-CHAIN DEHYDROGENASE/REDUCTASE"/>
    <property type="match status" value="1"/>
</dbReference>
<dbReference type="SUPFAM" id="SSF51735">
    <property type="entry name" value="NAD(P)-binding Rossmann-fold domains"/>
    <property type="match status" value="1"/>
</dbReference>
<sequence length="235" mass="24372">MRCAVFGASGGIGAALVDALAARENVAEVWAGSRGGHGDHGKVRGFAFDLTDEASVAAACARIAAPLDIAIVATGRLTLADGTGPEKSYRALDGAHLAESFAINTIGPAIIARHVLPLLPRDRRAVFAALSARVGSIADNRLGGWHGYRAAKAALNMLIRNFAIELSRTHREAVVVALHPGTVDTGLSAPFQKGVAPEKLFTPAYSAERLLAVLDGLGAADTGKLYAWDGAEVPF</sequence>
<evidence type="ECO:0000313" key="1">
    <source>
        <dbReference type="EMBL" id="NML92304.1"/>
    </source>
</evidence>
<proteinExistence type="predicted"/>
<dbReference type="GO" id="GO:0016491">
    <property type="term" value="F:oxidoreductase activity"/>
    <property type="evidence" value="ECO:0007669"/>
    <property type="project" value="TreeGrafter"/>
</dbReference>
<protein>
    <submittedName>
        <fullName evidence="1">SDR family NAD(P)-dependent oxidoreductase</fullName>
    </submittedName>
</protein>
<dbReference type="InterPro" id="IPR002347">
    <property type="entry name" value="SDR_fam"/>
</dbReference>
<dbReference type="InterPro" id="IPR051468">
    <property type="entry name" value="Fungal_SecMetab_SDRs"/>
</dbReference>
<dbReference type="Proteomes" id="UP000583556">
    <property type="component" value="Unassembled WGS sequence"/>
</dbReference>
<keyword evidence="2" id="KW-1185">Reference proteome</keyword>